<feature type="compositionally biased region" description="Acidic residues" evidence="1">
    <location>
        <begin position="90"/>
        <end position="102"/>
    </location>
</feature>
<dbReference type="EMBL" id="CADCTV010000748">
    <property type="protein sequence ID" value="CAA9358366.1"/>
    <property type="molecule type" value="Genomic_DNA"/>
</dbReference>
<feature type="region of interest" description="Disordered" evidence="1">
    <location>
        <begin position="80"/>
        <end position="102"/>
    </location>
</feature>
<proteinExistence type="predicted"/>
<accession>A0A6J4MI00</accession>
<gene>
    <name evidence="2" type="ORF">AVDCRST_MAG89-3585</name>
</gene>
<evidence type="ECO:0000313" key="2">
    <source>
        <dbReference type="EMBL" id="CAA9358366.1"/>
    </source>
</evidence>
<name>A0A6J4MI00_9BACT</name>
<reference evidence="2" key="1">
    <citation type="submission" date="2020-02" db="EMBL/GenBank/DDBJ databases">
        <authorList>
            <person name="Meier V. D."/>
        </authorList>
    </citation>
    <scope>NUCLEOTIDE SEQUENCE</scope>
    <source>
        <strain evidence="2">AVDCRST_MAG89</strain>
    </source>
</reference>
<evidence type="ECO:0000256" key="1">
    <source>
        <dbReference type="SAM" id="MobiDB-lite"/>
    </source>
</evidence>
<organism evidence="2">
    <name type="scientific">uncultured Gemmatimonadota bacterium</name>
    <dbReference type="NCBI Taxonomy" id="203437"/>
    <lineage>
        <taxon>Bacteria</taxon>
        <taxon>Pseudomonadati</taxon>
        <taxon>Gemmatimonadota</taxon>
        <taxon>environmental samples</taxon>
    </lineage>
</organism>
<dbReference type="AlphaFoldDB" id="A0A6J4MI00"/>
<sequence length="102" mass="11751">MSTLEKERGKPGAGDFYQVISQSGIWYVSPETAAGIGAALDRRFRPRWIKFVDLYGGRVWLRTDRVESVLESTERIRTRSREFHQAWSSEGEDAPEQGWESE</sequence>
<protein>
    <submittedName>
        <fullName evidence="2">Uncharacterized protein</fullName>
    </submittedName>
</protein>